<keyword evidence="5 11" id="KW-0997">Cell inner membrane</keyword>
<evidence type="ECO:0000256" key="3">
    <source>
        <dbReference type="ARBA" id="ARBA00005985"/>
    </source>
</evidence>
<feature type="transmembrane region" description="Helical" evidence="11">
    <location>
        <begin position="299"/>
        <end position="317"/>
    </location>
</feature>
<evidence type="ECO:0000313" key="14">
    <source>
        <dbReference type="Proteomes" id="UP000479043"/>
    </source>
</evidence>
<dbReference type="InterPro" id="IPR039653">
    <property type="entry name" value="Prenyltransferase"/>
</dbReference>
<feature type="transmembrane region" description="Helical" evidence="11">
    <location>
        <begin position="154"/>
        <end position="184"/>
    </location>
</feature>
<evidence type="ECO:0000313" key="13">
    <source>
        <dbReference type="EMBL" id="MYM57285.1"/>
    </source>
</evidence>
<organism evidence="13 14">
    <name type="scientific">Thalassovita mangrovi</name>
    <dbReference type="NCBI Taxonomy" id="2692236"/>
    <lineage>
        <taxon>Bacteria</taxon>
        <taxon>Pseudomonadati</taxon>
        <taxon>Pseudomonadota</taxon>
        <taxon>Alphaproteobacteria</taxon>
        <taxon>Rhodobacterales</taxon>
        <taxon>Roseobacteraceae</taxon>
        <taxon>Thalassovita</taxon>
    </lineage>
</organism>
<dbReference type="InterPro" id="IPR044878">
    <property type="entry name" value="UbiA_sf"/>
</dbReference>
<dbReference type="CDD" id="cd13959">
    <property type="entry name" value="PT_UbiA_COQ2"/>
    <property type="match status" value="1"/>
</dbReference>
<reference evidence="13 14" key="1">
    <citation type="submission" date="2020-01" db="EMBL/GenBank/DDBJ databases">
        <authorList>
            <person name="Chen S."/>
        </authorList>
    </citation>
    <scope>NUCLEOTIDE SEQUENCE [LARGE SCALE GENOMIC DNA]</scope>
    <source>
        <strain evidence="13 14">GS-10</strain>
    </source>
</reference>
<evidence type="ECO:0000256" key="6">
    <source>
        <dbReference type="ARBA" id="ARBA00022679"/>
    </source>
</evidence>
<keyword evidence="4 11" id="KW-1003">Cell membrane</keyword>
<dbReference type="UniPathway" id="UPA00232"/>
<dbReference type="PROSITE" id="PS00943">
    <property type="entry name" value="UBIA"/>
    <property type="match status" value="1"/>
</dbReference>
<comment type="pathway">
    <text evidence="11">Cofactor biosynthesis; ubiquinone biosynthesis.</text>
</comment>
<accession>A0A6L8LN17</accession>
<comment type="catalytic activity">
    <reaction evidence="11">
        <text>all-trans-octaprenyl diphosphate + 4-hydroxybenzoate = 4-hydroxy-3-(all-trans-octaprenyl)benzoate + diphosphate</text>
        <dbReference type="Rhea" id="RHEA:27782"/>
        <dbReference type="ChEBI" id="CHEBI:1617"/>
        <dbReference type="ChEBI" id="CHEBI:17879"/>
        <dbReference type="ChEBI" id="CHEBI:33019"/>
        <dbReference type="ChEBI" id="CHEBI:57711"/>
        <dbReference type="EC" id="2.5.1.39"/>
    </reaction>
</comment>
<keyword evidence="8 11" id="KW-0812">Transmembrane</keyword>
<gene>
    <name evidence="11" type="primary">ubiA</name>
    <name evidence="13" type="ORF">GR167_18350</name>
</gene>
<dbReference type="EC" id="2.5.1.39" evidence="11 12"/>
<evidence type="ECO:0000256" key="7">
    <source>
        <dbReference type="ARBA" id="ARBA00022688"/>
    </source>
</evidence>
<dbReference type="PANTHER" id="PTHR11048">
    <property type="entry name" value="PRENYLTRANSFERASES"/>
    <property type="match status" value="1"/>
</dbReference>
<keyword evidence="14" id="KW-1185">Reference proteome</keyword>
<evidence type="ECO:0000256" key="2">
    <source>
        <dbReference type="ARBA" id="ARBA00004141"/>
    </source>
</evidence>
<evidence type="ECO:0000256" key="5">
    <source>
        <dbReference type="ARBA" id="ARBA00022519"/>
    </source>
</evidence>
<dbReference type="HAMAP" id="MF_01635">
    <property type="entry name" value="UbiA"/>
    <property type="match status" value="1"/>
</dbReference>
<comment type="subcellular location">
    <subcellularLocation>
        <location evidence="11">Cell inner membrane</location>
        <topology evidence="11">Multi-pass membrane protein</topology>
    </subcellularLocation>
    <subcellularLocation>
        <location evidence="2">Membrane</location>
        <topology evidence="2">Multi-pass membrane protein</topology>
    </subcellularLocation>
</comment>
<dbReference type="Gene3D" id="1.10.357.140">
    <property type="entry name" value="UbiA prenyltransferase"/>
    <property type="match status" value="1"/>
</dbReference>
<comment type="similarity">
    <text evidence="3 11">Belongs to the UbiA prenyltransferase family.</text>
</comment>
<keyword evidence="7 11" id="KW-0831">Ubiquinone biosynthesis</keyword>
<dbReference type="EMBL" id="WWEN01000010">
    <property type="protein sequence ID" value="MYM57285.1"/>
    <property type="molecule type" value="Genomic_DNA"/>
</dbReference>
<dbReference type="InterPro" id="IPR006370">
    <property type="entry name" value="HB_polyprenyltransferase-like"/>
</dbReference>
<dbReference type="FunFam" id="1.10.357.140:FF:000008">
    <property type="entry name" value="4-hydroxybenzoate octaprenyltransferase"/>
    <property type="match status" value="1"/>
</dbReference>
<evidence type="ECO:0000256" key="1">
    <source>
        <dbReference type="ARBA" id="ARBA00001946"/>
    </source>
</evidence>
<feature type="transmembrane region" description="Helical" evidence="11">
    <location>
        <begin position="275"/>
        <end position="293"/>
    </location>
</feature>
<dbReference type="Proteomes" id="UP000479043">
    <property type="component" value="Unassembled WGS sequence"/>
</dbReference>
<dbReference type="GO" id="GO:0006744">
    <property type="term" value="P:ubiquinone biosynthetic process"/>
    <property type="evidence" value="ECO:0007669"/>
    <property type="project" value="UniProtKB-UniRule"/>
</dbReference>
<dbReference type="Gene3D" id="1.20.120.1780">
    <property type="entry name" value="UbiA prenyltransferase"/>
    <property type="match status" value="1"/>
</dbReference>
<name>A0A6L8LN17_9RHOB</name>
<proteinExistence type="inferred from homology"/>
<evidence type="ECO:0000256" key="11">
    <source>
        <dbReference type="HAMAP-Rule" id="MF_01635"/>
    </source>
</evidence>
<dbReference type="GO" id="GO:0005886">
    <property type="term" value="C:plasma membrane"/>
    <property type="evidence" value="ECO:0007669"/>
    <property type="project" value="UniProtKB-SubCell"/>
</dbReference>
<comment type="cofactor">
    <cofactor evidence="1 11">
        <name>Mg(2+)</name>
        <dbReference type="ChEBI" id="CHEBI:18420"/>
    </cofactor>
</comment>
<keyword evidence="10 11" id="KW-0472">Membrane</keyword>
<dbReference type="Pfam" id="PF01040">
    <property type="entry name" value="UbiA"/>
    <property type="match status" value="1"/>
</dbReference>
<dbReference type="NCBIfam" id="TIGR01474">
    <property type="entry name" value="ubiA_proteo"/>
    <property type="match status" value="1"/>
</dbReference>
<keyword evidence="9 11" id="KW-1133">Transmembrane helix</keyword>
<sequence length="354" mass="39322">MRLVAVQGNRLPLPQRMIYIEADLHCHGPIHMPHNPQTPEPAGQVSDAVRGNWVDHLAPAWTRPYLRLSRADRPIGTWLLLLPCWWGLALAILHDGQARMHDLWIFVGCGIGAWLMRGAGCTWNDITDRDFDAKVERTRSRPIPSGQVSAKQAAAYLVLQALVACAILLTFNTAAIAMGVLSLLPVAIYPFAKRFTWWPQVFLGIAFNWGALLAWVAHTGSLHPAAFALYFAGMAWTLFYDTIYAHQDKEDDALIGVKSTARLFAERTPQWLKRFLVLSVALMALAVLLAMTGRDGSPFAILVALLGPWAFGAHMVWQMRVLDTEDHAICLKLFRANRDTGLIPLLFFAGAALL</sequence>
<keyword evidence="6 11" id="KW-0808">Transferase</keyword>
<comment type="function">
    <text evidence="11">Catalyzes the prenylation of para-hydroxybenzoate (PHB) with an all-trans polyprenyl group. Mediates the second step in the final reaction sequence of ubiquinone-8 (UQ-8) biosynthesis, which is the condensation of the polyisoprenoid side chain with PHB, generating the first membrane-bound Q intermediate 3-octaprenyl-4-hydroxybenzoate.</text>
</comment>
<evidence type="ECO:0000256" key="10">
    <source>
        <dbReference type="ARBA" id="ARBA00023136"/>
    </source>
</evidence>
<evidence type="ECO:0000256" key="12">
    <source>
        <dbReference type="NCBIfam" id="TIGR01474"/>
    </source>
</evidence>
<feature type="transmembrane region" description="Helical" evidence="11">
    <location>
        <begin position="222"/>
        <end position="240"/>
    </location>
</feature>
<dbReference type="PANTHER" id="PTHR11048:SF28">
    <property type="entry name" value="4-HYDROXYBENZOATE POLYPRENYLTRANSFERASE, MITOCHONDRIAL"/>
    <property type="match status" value="1"/>
</dbReference>
<evidence type="ECO:0000256" key="9">
    <source>
        <dbReference type="ARBA" id="ARBA00022989"/>
    </source>
</evidence>
<evidence type="ECO:0000256" key="4">
    <source>
        <dbReference type="ARBA" id="ARBA00022475"/>
    </source>
</evidence>
<dbReference type="InterPro" id="IPR030470">
    <property type="entry name" value="UbiA_prenylTrfase_CS"/>
</dbReference>
<feature type="transmembrane region" description="Helical" evidence="11">
    <location>
        <begin position="75"/>
        <end position="94"/>
    </location>
</feature>
<evidence type="ECO:0000256" key="8">
    <source>
        <dbReference type="ARBA" id="ARBA00022692"/>
    </source>
</evidence>
<comment type="caution">
    <text evidence="13">The sequence shown here is derived from an EMBL/GenBank/DDBJ whole genome shotgun (WGS) entry which is preliminary data.</text>
</comment>
<dbReference type="FunFam" id="1.20.120.1780:FF:000001">
    <property type="entry name" value="4-hydroxybenzoate octaprenyltransferase"/>
    <property type="match status" value="1"/>
</dbReference>
<dbReference type="InterPro" id="IPR000537">
    <property type="entry name" value="UbiA_prenyltransferase"/>
</dbReference>
<dbReference type="GO" id="GO:0008412">
    <property type="term" value="F:4-hydroxybenzoate polyprenyltransferase activity"/>
    <property type="evidence" value="ECO:0007669"/>
    <property type="project" value="UniProtKB-UniRule"/>
</dbReference>
<feature type="transmembrane region" description="Helical" evidence="11">
    <location>
        <begin position="196"/>
        <end position="216"/>
    </location>
</feature>
<protein>
    <recommendedName>
        <fullName evidence="11 12">4-hydroxybenzoate octaprenyltransferase</fullName>
        <ecNumber evidence="11 12">2.5.1.39</ecNumber>
    </recommendedName>
    <alternativeName>
        <fullName evidence="11">4-HB polyprenyltransferase</fullName>
    </alternativeName>
</protein>
<dbReference type="AlphaFoldDB" id="A0A6L8LN17"/>
<keyword evidence="11" id="KW-0460">Magnesium</keyword>